<dbReference type="RefSeq" id="WP_382400035.1">
    <property type="nucleotide sequence ID" value="NZ_JBHSWH010000001.1"/>
</dbReference>
<accession>A0ABW2AEF9</accession>
<dbReference type="Proteomes" id="UP001596298">
    <property type="component" value="Unassembled WGS sequence"/>
</dbReference>
<dbReference type="InterPro" id="IPR002762">
    <property type="entry name" value="CbiX-like"/>
</dbReference>
<protein>
    <submittedName>
        <fullName evidence="3">Sirohydrochlorin chelatase</fullName>
    </submittedName>
</protein>
<organism evidence="3 4">
    <name type="scientific">Flexivirga alba</name>
    <dbReference type="NCBI Taxonomy" id="702742"/>
    <lineage>
        <taxon>Bacteria</taxon>
        <taxon>Bacillati</taxon>
        <taxon>Actinomycetota</taxon>
        <taxon>Actinomycetes</taxon>
        <taxon>Micrococcales</taxon>
        <taxon>Dermacoccaceae</taxon>
        <taxon>Flexivirga</taxon>
    </lineage>
</organism>
<dbReference type="PANTHER" id="PTHR33542:SF5">
    <property type="entry name" value="FERROCHELATASE CHE1"/>
    <property type="match status" value="1"/>
</dbReference>
<dbReference type="Pfam" id="PF01903">
    <property type="entry name" value="CbiX"/>
    <property type="match status" value="2"/>
</dbReference>
<sequence>MAIDSPSSKRPDRALVVVAHGTDNPSGQATVTWLRDRVAELLPDVHVVDAYVDVQRPRLEEIVDSLVRQQCRTVLVPALLSTGYHVEVDIARAVEQSELVTATPPLGPHPILAAILQDRLLAAGVIPDGPVVLAAAGSSRPSGVAAVWRQAELLAELRSGPVTAAFLSAAEPGVQDALDAAGGRVAVASYLLGHGAFHDRLRRHDVVVSEPIGADPRLAELVRERYSRGKLSQ</sequence>
<name>A0ABW2AEF9_9MICO</name>
<dbReference type="PANTHER" id="PTHR33542">
    <property type="entry name" value="SIROHYDROCHLORIN FERROCHELATASE, CHLOROPLASTIC"/>
    <property type="match status" value="1"/>
</dbReference>
<dbReference type="Gene3D" id="3.40.50.1400">
    <property type="match status" value="2"/>
</dbReference>
<evidence type="ECO:0000256" key="1">
    <source>
        <dbReference type="ARBA" id="ARBA00022723"/>
    </source>
</evidence>
<keyword evidence="4" id="KW-1185">Reference proteome</keyword>
<evidence type="ECO:0000313" key="3">
    <source>
        <dbReference type="EMBL" id="MFC6705152.1"/>
    </source>
</evidence>
<proteinExistence type="predicted"/>
<dbReference type="SUPFAM" id="SSF53800">
    <property type="entry name" value="Chelatase"/>
    <property type="match status" value="1"/>
</dbReference>
<dbReference type="CDD" id="cd03416">
    <property type="entry name" value="CbiX_SirB_N"/>
    <property type="match status" value="1"/>
</dbReference>
<reference evidence="4" key="1">
    <citation type="journal article" date="2019" name="Int. J. Syst. Evol. Microbiol.">
        <title>The Global Catalogue of Microorganisms (GCM) 10K type strain sequencing project: providing services to taxonomists for standard genome sequencing and annotation.</title>
        <authorList>
            <consortium name="The Broad Institute Genomics Platform"/>
            <consortium name="The Broad Institute Genome Sequencing Center for Infectious Disease"/>
            <person name="Wu L."/>
            <person name="Ma J."/>
        </authorList>
    </citation>
    <scope>NUCLEOTIDE SEQUENCE [LARGE SCALE GENOMIC DNA]</scope>
    <source>
        <strain evidence="4">CCUG 58127</strain>
    </source>
</reference>
<keyword evidence="2" id="KW-0456">Lyase</keyword>
<keyword evidence="1" id="KW-0479">Metal-binding</keyword>
<dbReference type="InterPro" id="IPR050963">
    <property type="entry name" value="Sirohydro_Cobaltochel/CbiX"/>
</dbReference>
<comment type="caution">
    <text evidence="3">The sequence shown here is derived from an EMBL/GenBank/DDBJ whole genome shotgun (WGS) entry which is preliminary data.</text>
</comment>
<gene>
    <name evidence="3" type="ORF">ACFQDH_07700</name>
</gene>
<evidence type="ECO:0000313" key="4">
    <source>
        <dbReference type="Proteomes" id="UP001596298"/>
    </source>
</evidence>
<evidence type="ECO:0000256" key="2">
    <source>
        <dbReference type="ARBA" id="ARBA00023239"/>
    </source>
</evidence>
<dbReference type="EMBL" id="JBHSWH010000001">
    <property type="protein sequence ID" value="MFC6705152.1"/>
    <property type="molecule type" value="Genomic_DNA"/>
</dbReference>